<dbReference type="Proteomes" id="UP001186944">
    <property type="component" value="Unassembled WGS sequence"/>
</dbReference>
<proteinExistence type="predicted"/>
<dbReference type="EMBL" id="VSWD01000012">
    <property type="protein sequence ID" value="KAK3086499.1"/>
    <property type="molecule type" value="Genomic_DNA"/>
</dbReference>
<name>A0AA88XS44_PINIB</name>
<dbReference type="AlphaFoldDB" id="A0AA88XS44"/>
<reference evidence="2" key="1">
    <citation type="submission" date="2019-08" db="EMBL/GenBank/DDBJ databases">
        <title>The improved chromosome-level genome for the pearl oyster Pinctada fucata martensii using PacBio sequencing and Hi-C.</title>
        <authorList>
            <person name="Zheng Z."/>
        </authorList>
    </citation>
    <scope>NUCLEOTIDE SEQUENCE</scope>
    <source>
        <strain evidence="2">ZZ-2019</strain>
        <tissue evidence="2">Adductor muscle</tissue>
    </source>
</reference>
<evidence type="ECO:0000259" key="1">
    <source>
        <dbReference type="PROSITE" id="PS00028"/>
    </source>
</evidence>
<gene>
    <name evidence="2" type="ORF">FSP39_019282</name>
</gene>
<dbReference type="InterPro" id="IPR013087">
    <property type="entry name" value="Znf_C2H2_type"/>
</dbReference>
<sequence>MYICFYCNLTFEVLEDIVDHAVKYHNKYELKYGIKILDEKEGKLFYQTKIHDKIIPNELSKSNRCIRVQGGHIYISDSGAKHKKLNTPTETCKIFDFKHEEDQEPMSEDAKVIHEAYLRELGSMLPKVIEALETEGQLETYLKFNRLLAAGDFPMTNICYLLFLDLVEWFSCPTTTLMRYRSETLKFWQIGYKLFHGKFLRFMTGLKNEGEILNHDTEKGFFDPLRSKINFPVPSKHALYKTNEKPSPFFPGISDKCIEIMAKHYLQKPLKLSVDGKKISRGKCKEMGDIDCWGFENSPTLSRRKSEHSDDLLSIGTFIESIFNIEEKGVYFLDEVGIGDKASLLTNLRHLVQRLGSRNSDLREKDLHLERLEEKFKRLGGPQWKVSKFYPVISSIRVNRSEVRNQIQESLRLSDDLSFFGSIVNDCGQIFSKSQSVDLSSQKNYIELKENNKTNDTRFIKQRTESGCL</sequence>
<feature type="domain" description="C2H2-type" evidence="1">
    <location>
        <begin position="4"/>
        <end position="25"/>
    </location>
</feature>
<dbReference type="PROSITE" id="PS00028">
    <property type="entry name" value="ZINC_FINGER_C2H2_1"/>
    <property type="match status" value="1"/>
</dbReference>
<organism evidence="2 3">
    <name type="scientific">Pinctada imbricata</name>
    <name type="common">Atlantic pearl-oyster</name>
    <name type="synonym">Pinctada martensii</name>
    <dbReference type="NCBI Taxonomy" id="66713"/>
    <lineage>
        <taxon>Eukaryota</taxon>
        <taxon>Metazoa</taxon>
        <taxon>Spiralia</taxon>
        <taxon>Lophotrochozoa</taxon>
        <taxon>Mollusca</taxon>
        <taxon>Bivalvia</taxon>
        <taxon>Autobranchia</taxon>
        <taxon>Pteriomorphia</taxon>
        <taxon>Pterioida</taxon>
        <taxon>Pterioidea</taxon>
        <taxon>Pteriidae</taxon>
        <taxon>Pinctada</taxon>
    </lineage>
</organism>
<keyword evidence="3" id="KW-1185">Reference proteome</keyword>
<comment type="caution">
    <text evidence="2">The sequence shown here is derived from an EMBL/GenBank/DDBJ whole genome shotgun (WGS) entry which is preliminary data.</text>
</comment>
<protein>
    <recommendedName>
        <fullName evidence="1">C2H2-type domain-containing protein</fullName>
    </recommendedName>
</protein>
<evidence type="ECO:0000313" key="3">
    <source>
        <dbReference type="Proteomes" id="UP001186944"/>
    </source>
</evidence>
<accession>A0AA88XS44</accession>
<evidence type="ECO:0000313" key="2">
    <source>
        <dbReference type="EMBL" id="KAK3086499.1"/>
    </source>
</evidence>